<feature type="signal peptide" evidence="3">
    <location>
        <begin position="1"/>
        <end position="27"/>
    </location>
</feature>
<dbReference type="InterPro" id="IPR014756">
    <property type="entry name" value="Ig_E-set"/>
</dbReference>
<dbReference type="RefSeq" id="WP_307489185.1">
    <property type="nucleotide sequence ID" value="NZ_JAUSVB010000001.1"/>
</dbReference>
<dbReference type="Gene3D" id="2.60.40.3710">
    <property type="match status" value="1"/>
</dbReference>
<feature type="region of interest" description="Disordered" evidence="2">
    <location>
        <begin position="344"/>
        <end position="367"/>
    </location>
</feature>
<evidence type="ECO:0000256" key="3">
    <source>
        <dbReference type="SAM" id="SignalP"/>
    </source>
</evidence>
<dbReference type="EMBL" id="JAUSVB010000001">
    <property type="protein sequence ID" value="MDQ0371988.1"/>
    <property type="molecule type" value="Genomic_DNA"/>
</dbReference>
<comment type="caution">
    <text evidence="7">The sequence shown here is derived from an EMBL/GenBank/DDBJ whole genome shotgun (WGS) entry which is preliminary data.</text>
</comment>
<dbReference type="InterPro" id="IPR013783">
    <property type="entry name" value="Ig-like_fold"/>
</dbReference>
<feature type="domain" description="DUF4082" evidence="5">
    <location>
        <begin position="1165"/>
        <end position="1305"/>
    </location>
</feature>
<evidence type="ECO:0000256" key="1">
    <source>
        <dbReference type="ARBA" id="ARBA00022729"/>
    </source>
</evidence>
<evidence type="ECO:0000256" key="2">
    <source>
        <dbReference type="SAM" id="MobiDB-lite"/>
    </source>
</evidence>
<protein>
    <recommendedName>
        <fullName evidence="9">Ig-like domain-containing protein</fullName>
    </recommendedName>
</protein>
<organism evidence="7 8">
    <name type="scientific">Cellulomonas humilata</name>
    <dbReference type="NCBI Taxonomy" id="144055"/>
    <lineage>
        <taxon>Bacteria</taxon>
        <taxon>Bacillati</taxon>
        <taxon>Actinomycetota</taxon>
        <taxon>Actinomycetes</taxon>
        <taxon>Micrococcales</taxon>
        <taxon>Cellulomonadaceae</taxon>
        <taxon>Cellulomonas</taxon>
    </lineage>
</organism>
<evidence type="ECO:0000259" key="4">
    <source>
        <dbReference type="Pfam" id="PF13205"/>
    </source>
</evidence>
<dbReference type="InterPro" id="IPR032812">
    <property type="entry name" value="SbsA_Ig"/>
</dbReference>
<dbReference type="InterPro" id="IPR025141">
    <property type="entry name" value="DUF4082"/>
</dbReference>
<sequence length="1568" mass="160586">MSPRLVPRRLVGLIAALATGASLVIVAATPGTAADPCVAGGNPVVCENSKAGTDPDVWDIDGAGDEGIQGFATDISVNVGSTVQFKIKTTAVNYDIDIYRTGWYGGDGARFITSVPSPSVRQNQPGCVSDDDTGNYDCGNWAVSASWAVPATAVSGVYLAKLTDPVTDDTSHITFVVRNDASTSAVVFQTADTTWHAYNTYGGSSFYQGGAVGRAYKLSYNRPFATRNWEQGRDFYFSSEYAMVRFLERNGYDVSYMAGVDSDRRGALIKNHKVFLSVGHDEYWSGTQRANIEAARDAGVNLAFFSGNEAYWRTRYESSIAGTATAYRTLTSYKETWSNQKVDTSSPEWTGTWRDPRFSSPANGGGRPENALTGTMYTSNFSDLPVTVSSDEGKYRLWRNTSLTSLTSGTKVALAPHTIGYESNEDVDNGARPQGLVRLSTTTGQVPQYLQDFGNVVAAGTTTHHLTLYRAPSGALVFSAGSIQWAWGLDQEHDGDGAAADVRMQQATVNLLADMKAQPGTLMTGLVAAIATADTTGPVATISSPASGAAIANGTTVTVSGVATDVGGRVAGVEVSTDGASWHPAVGTTAWSYTYVQSGLGSAPVRVRAVDDSANIGAIATRSFTVACPCSIYGSTVPKIPAANDPGAVELGLKFSSTSDGFVTGVRFYKGSGNTGTHVGSLWSSTGARLSTATFQNESAAGWQTATLSPAVQVTAGTTYVVSYTAPAGNYALQDDAFWYRGVSAPPLQVAGGFGASGAGTFGAPGTFPAESFRSTQYYVDVVFSSVDTTPLTISGQSPIGGSTSVPVGSPVSVVLSKAVTAGSVAMTLTTQGGAAVAGTTSYDATTQRATFTASAALTPSTAYTASISASANGSGISGPATWSFTTAAPPQVPGARTVSFYDDSAVPATLQDPDTDAVTLGTRFASSVDGTVTGVRFYKGPNNTGTHVGQLWAVGGTQPLAQATFGTESTSGWQTVSFATPVRITKDTEYIVAYRAPVGRYSSTAGAFSGTGLQRAPLRTESLSGAYTYSTGYPGSTSSTSYLVDVVFTQDATALAVSAQSPAPADPGASTTAPVTVTFNAPLAAGATLGLTTGGATVAGTATRSPDGRTLVYTPAAALARSTTYTATASGLVSTDGSTLAAVVWSFTTAGSDNCPCTLFSGLTPASASVNDSSAVELGASFSPTAWGLVTGVRFYKGPGNTGTHTGSLWSSSGELLRTVTFTGESASGWQTAMFSSPYQVAPGTSYVISYHAPLGHYSATSNDFTVNRTVGPLATPAVGNGRYRYGAGGVAPTDTWQQTNYFVDVVFSTATPDLPTVSAQAPPAGAAGVSTSATVAATLSVAPASGTPSLALLGPFGSIAGASAYDPATRRVTFTPDSALPAGSSISVTTSLSGTPLLGGAWTFTTAAATGASVSLWTDAEVPTVAAWNDPDPVMVGTRFTASVPGAVTAIRFYKGATNTGTHTVSLWDASGTKVAEALSTAESASGWQTVPLAEPAVLVPGQVYTAANHSTTGRYAVTSNGLAAVRTVGPLSTIATGGAYVYGTTFPASSTPTFFGVDLVFAPAG</sequence>
<feature type="domain" description="SbsA Ig-like" evidence="4">
    <location>
        <begin position="1052"/>
        <end position="1150"/>
    </location>
</feature>
<dbReference type="Gene3D" id="2.60.40.1220">
    <property type="match status" value="1"/>
</dbReference>
<evidence type="ECO:0008006" key="9">
    <source>
        <dbReference type="Google" id="ProtNLM"/>
    </source>
</evidence>
<evidence type="ECO:0000259" key="5">
    <source>
        <dbReference type="Pfam" id="PF13313"/>
    </source>
</evidence>
<keyword evidence="8" id="KW-1185">Reference proteome</keyword>
<feature type="domain" description="SbsA Ig-like" evidence="4">
    <location>
        <begin position="788"/>
        <end position="887"/>
    </location>
</feature>
<name>A0ABU0E9Q9_9CELL</name>
<dbReference type="Proteomes" id="UP001239626">
    <property type="component" value="Unassembled WGS sequence"/>
</dbReference>
<proteinExistence type="predicted"/>
<dbReference type="Pfam" id="PF13205">
    <property type="entry name" value="Big_5"/>
    <property type="match status" value="2"/>
</dbReference>
<dbReference type="Gene3D" id="2.60.40.10">
    <property type="entry name" value="Immunoglobulins"/>
    <property type="match status" value="1"/>
</dbReference>
<gene>
    <name evidence="7" type="ORF">J2X26_000285</name>
</gene>
<dbReference type="Pfam" id="PF20254">
    <property type="entry name" value="DMFA2_C"/>
    <property type="match status" value="1"/>
</dbReference>
<feature type="chain" id="PRO_5045134401" description="Ig-like domain-containing protein" evidence="3">
    <location>
        <begin position="28"/>
        <end position="1568"/>
    </location>
</feature>
<feature type="domain" description="N,N-dimethylformamidase beta subunit-like C-terminal" evidence="6">
    <location>
        <begin position="96"/>
        <end position="492"/>
    </location>
</feature>
<dbReference type="Pfam" id="PF13313">
    <property type="entry name" value="DUF4082"/>
    <property type="match status" value="4"/>
</dbReference>
<dbReference type="InterPro" id="IPR014755">
    <property type="entry name" value="Cu-Rt/internalin_Ig-like"/>
</dbReference>
<dbReference type="Pfam" id="PF17957">
    <property type="entry name" value="Big_7"/>
    <property type="match status" value="1"/>
</dbReference>
<feature type="domain" description="DUF4082" evidence="5">
    <location>
        <begin position="1423"/>
        <end position="1554"/>
    </location>
</feature>
<feature type="domain" description="DUF4082" evidence="5">
    <location>
        <begin position="636"/>
        <end position="780"/>
    </location>
</feature>
<keyword evidence="1 3" id="KW-0732">Signal</keyword>
<evidence type="ECO:0000259" key="6">
    <source>
        <dbReference type="Pfam" id="PF20254"/>
    </source>
</evidence>
<reference evidence="7 8" key="1">
    <citation type="submission" date="2023-07" db="EMBL/GenBank/DDBJ databases">
        <title>Sorghum-associated microbial communities from plants grown in Nebraska, USA.</title>
        <authorList>
            <person name="Schachtman D."/>
        </authorList>
    </citation>
    <scope>NUCLEOTIDE SEQUENCE [LARGE SCALE GENOMIC DNA]</scope>
    <source>
        <strain evidence="7 8">BE332</strain>
    </source>
</reference>
<dbReference type="SUPFAM" id="SSF81296">
    <property type="entry name" value="E set domains"/>
    <property type="match status" value="1"/>
</dbReference>
<evidence type="ECO:0000313" key="7">
    <source>
        <dbReference type="EMBL" id="MDQ0371988.1"/>
    </source>
</evidence>
<evidence type="ECO:0000313" key="8">
    <source>
        <dbReference type="Proteomes" id="UP001239626"/>
    </source>
</evidence>
<accession>A0ABU0E9Q9</accession>
<dbReference type="InterPro" id="IPR046540">
    <property type="entry name" value="DMFA2_C"/>
</dbReference>
<feature type="domain" description="DUF4082" evidence="5">
    <location>
        <begin position="906"/>
        <end position="1045"/>
    </location>
</feature>